<dbReference type="AlphaFoldDB" id="A0A8H3F262"/>
<reference evidence="1" key="1">
    <citation type="submission" date="2021-03" db="EMBL/GenBank/DDBJ databases">
        <authorList>
            <person name="Tagirdzhanova G."/>
        </authorList>
    </citation>
    <scope>NUCLEOTIDE SEQUENCE</scope>
</reference>
<organism evidence="1 2">
    <name type="scientific">Alectoria fallacina</name>
    <dbReference type="NCBI Taxonomy" id="1903189"/>
    <lineage>
        <taxon>Eukaryota</taxon>
        <taxon>Fungi</taxon>
        <taxon>Dikarya</taxon>
        <taxon>Ascomycota</taxon>
        <taxon>Pezizomycotina</taxon>
        <taxon>Lecanoromycetes</taxon>
        <taxon>OSLEUM clade</taxon>
        <taxon>Lecanoromycetidae</taxon>
        <taxon>Lecanorales</taxon>
        <taxon>Lecanorineae</taxon>
        <taxon>Parmeliaceae</taxon>
        <taxon>Alectoria</taxon>
    </lineage>
</organism>
<name>A0A8H3F262_9LECA</name>
<proteinExistence type="predicted"/>
<protein>
    <submittedName>
        <fullName evidence="1">Uncharacterized protein</fullName>
    </submittedName>
</protein>
<evidence type="ECO:0000313" key="2">
    <source>
        <dbReference type="Proteomes" id="UP000664203"/>
    </source>
</evidence>
<evidence type="ECO:0000313" key="1">
    <source>
        <dbReference type="EMBL" id="CAF9915825.1"/>
    </source>
</evidence>
<keyword evidence="2" id="KW-1185">Reference proteome</keyword>
<gene>
    <name evidence="1" type="ORF">ALECFALPRED_010337</name>
</gene>
<sequence length="105" mass="11926">MSHRWQQRHEKYEAIMTDGVPFEIGMNDRSMTQAGAQEHAGKCEEPTTFPFHDATDEDLGAGKEATNRFRTEWEYMSDSFSLLKEYVLISIAGHCAVRALNAAEK</sequence>
<dbReference type="Proteomes" id="UP000664203">
    <property type="component" value="Unassembled WGS sequence"/>
</dbReference>
<dbReference type="EMBL" id="CAJPDR010000085">
    <property type="protein sequence ID" value="CAF9915825.1"/>
    <property type="molecule type" value="Genomic_DNA"/>
</dbReference>
<comment type="caution">
    <text evidence="1">The sequence shown here is derived from an EMBL/GenBank/DDBJ whole genome shotgun (WGS) entry which is preliminary data.</text>
</comment>
<accession>A0A8H3F262</accession>